<proteinExistence type="predicted"/>
<accession>A0A177T497</accession>
<evidence type="ECO:0000256" key="2">
    <source>
        <dbReference type="SAM" id="Phobius"/>
    </source>
</evidence>
<reference evidence="3" key="1">
    <citation type="submission" date="2016-04" db="EMBL/GenBank/DDBJ databases">
        <authorList>
            <person name="Nguyen H.D."/>
            <person name="Kesanakurti P."/>
            <person name="Cullis J."/>
            <person name="Levesque C.A."/>
            <person name="Hambleton S."/>
        </authorList>
    </citation>
    <scope>NUCLEOTIDE SEQUENCE</scope>
    <source>
        <strain evidence="3">DAOMC 238032</strain>
    </source>
</reference>
<feature type="transmembrane region" description="Helical" evidence="2">
    <location>
        <begin position="61"/>
        <end position="81"/>
    </location>
</feature>
<organism evidence="3 4">
    <name type="scientific">Tilletia caries</name>
    <name type="common">wheat bunt fungus</name>
    <dbReference type="NCBI Taxonomy" id="13290"/>
    <lineage>
        <taxon>Eukaryota</taxon>
        <taxon>Fungi</taxon>
        <taxon>Dikarya</taxon>
        <taxon>Basidiomycota</taxon>
        <taxon>Ustilaginomycotina</taxon>
        <taxon>Exobasidiomycetes</taxon>
        <taxon>Tilletiales</taxon>
        <taxon>Tilletiaceae</taxon>
        <taxon>Tilletia</taxon>
    </lineage>
</organism>
<feature type="transmembrane region" description="Helical" evidence="2">
    <location>
        <begin position="440"/>
        <end position="464"/>
    </location>
</feature>
<feature type="compositionally biased region" description="Basic and acidic residues" evidence="1">
    <location>
        <begin position="493"/>
        <end position="503"/>
    </location>
</feature>
<dbReference type="EMBL" id="LWDD02002479">
    <property type="protein sequence ID" value="KAE8240776.1"/>
    <property type="molecule type" value="Genomic_DNA"/>
</dbReference>
<feature type="transmembrane region" description="Helical" evidence="2">
    <location>
        <begin position="138"/>
        <end position="159"/>
    </location>
</feature>
<reference evidence="3" key="2">
    <citation type="journal article" date="2019" name="IMA Fungus">
        <title>Genome sequencing and comparison of five Tilletia species to identify candidate genes for the detection of regulated species infecting wheat.</title>
        <authorList>
            <person name="Nguyen H.D.T."/>
            <person name="Sultana T."/>
            <person name="Kesanakurti P."/>
            <person name="Hambleton S."/>
        </authorList>
    </citation>
    <scope>NUCLEOTIDE SEQUENCE</scope>
    <source>
        <strain evidence="3">DAOMC 238032</strain>
    </source>
</reference>
<evidence type="ECO:0000313" key="3">
    <source>
        <dbReference type="EMBL" id="KAE8240776.1"/>
    </source>
</evidence>
<sequence length="503" mass="56379">MSTGMDLYARFDLPPPPPPTIFSRDHTDGRARMPNFTSVNEVSEFVDAARLWRHSRRVHAFLIYSTVYLLIMVVLAIIGFAQKIHKRTLWIFRLVSRGHSSLLIPNVHNSWAIFIVPYLCILVVCSITHIIGDVRNEPVVNISLWISVMFSPMLCAVWYQAWGLIAARDGDGSAWFDDIFGRSRSQLIPSWLANTVCLLLPAIPSVAASIIGAIGDAHLEHSRHEWYDWHSKYDGAPELTRDMVLDAQNIFHASIRGAYHVCVSQAIWGTMCLIFGPIHIFATTSLILSIGSHLRAKRRAVLEQTSRIEPEELPTHASVVAAQISRNDYAFRLRVAEGEISKPPRSMTHDSMSTDDQLSRIETKMFTFGERMHSQHTSFFPAIEKPSNPVRIKASQAEIVLAFFAIQSVTIILGFFALLTDSLYMAVHSYAAAEANKYESAFTTGFITVAIITVLAGTGSFISLTHTTFELDFAALLYSRRFEPGRSDTSSIGREKPDFLNMD</sequence>
<dbReference type="Proteomes" id="UP000077671">
    <property type="component" value="Unassembled WGS sequence"/>
</dbReference>
<name>A0A177T497_9BASI</name>
<feature type="transmembrane region" description="Helical" evidence="2">
    <location>
        <begin position="266"/>
        <end position="290"/>
    </location>
</feature>
<comment type="caution">
    <text evidence="3">The sequence shown here is derived from an EMBL/GenBank/DDBJ whole genome shotgun (WGS) entry which is preliminary data.</text>
</comment>
<feature type="transmembrane region" description="Helical" evidence="2">
    <location>
        <begin position="111"/>
        <end position="132"/>
    </location>
</feature>
<dbReference type="AlphaFoldDB" id="A0A177T497"/>
<feature type="transmembrane region" description="Helical" evidence="2">
    <location>
        <begin position="399"/>
        <end position="420"/>
    </location>
</feature>
<keyword evidence="2" id="KW-1133">Transmembrane helix</keyword>
<evidence type="ECO:0000256" key="1">
    <source>
        <dbReference type="SAM" id="MobiDB-lite"/>
    </source>
</evidence>
<keyword evidence="2" id="KW-0812">Transmembrane</keyword>
<keyword evidence="2" id="KW-0472">Membrane</keyword>
<protein>
    <submittedName>
        <fullName evidence="3">Uncharacterized protein</fullName>
    </submittedName>
</protein>
<feature type="region of interest" description="Disordered" evidence="1">
    <location>
        <begin position="484"/>
        <end position="503"/>
    </location>
</feature>
<gene>
    <name evidence="3" type="ORF">A4X03_0g8371</name>
</gene>
<evidence type="ECO:0000313" key="4">
    <source>
        <dbReference type="Proteomes" id="UP000077671"/>
    </source>
</evidence>